<keyword evidence="5 13" id="KW-0347">Helicase</keyword>
<accession>A0ABW8SVG1</accession>
<comment type="similarity">
    <text evidence="1">Belongs to the helicase family. DnaB subfamily.</text>
</comment>
<evidence type="ECO:0000313" key="14">
    <source>
        <dbReference type="Proteomes" id="UP001623660"/>
    </source>
</evidence>
<evidence type="ECO:0000256" key="1">
    <source>
        <dbReference type="ARBA" id="ARBA00008428"/>
    </source>
</evidence>
<dbReference type="Gene3D" id="3.40.50.300">
    <property type="entry name" value="P-loop containing nucleotide triphosphate hydrolases"/>
    <property type="match status" value="1"/>
</dbReference>
<sequence>MEIGRMANLEAEGNILGTILVDNNKILIAADILESKDFYNAKNKSIYATMLILYKAGKKIDVTTLSEALGKKLKDVTILYISELIEKVSMGSIKDYCNIVKEKSKLRSLDRVAKNILTQIKDSDKNAHEIIGDLEKYLANIELRENPKLVSDTELMNMTLNIIQKNYERGGAILGFETGIKTLDEALNGIQQKKLYVIAGRPGMAKSA</sequence>
<keyword evidence="8" id="KW-0413">Isomerase</keyword>
<dbReference type="InterPro" id="IPR036185">
    <property type="entry name" value="DNA_heli_DnaB-like_N_sf"/>
</dbReference>
<keyword evidence="7" id="KW-0238">DNA-binding</keyword>
<reference evidence="13 14" key="1">
    <citation type="submission" date="2024-11" db="EMBL/GenBank/DDBJ databases">
        <authorList>
            <person name="Heng Y.C."/>
            <person name="Lim A.C.H."/>
            <person name="Lee J.K.Y."/>
            <person name="Kittelmann S."/>
        </authorList>
    </citation>
    <scope>NUCLEOTIDE SEQUENCE [LARGE SCALE GENOMIC DNA]</scope>
    <source>
        <strain evidence="13 14">WILCCON 0269</strain>
    </source>
</reference>
<keyword evidence="3" id="KW-0547">Nucleotide-binding</keyword>
<evidence type="ECO:0000259" key="11">
    <source>
        <dbReference type="Pfam" id="PF00772"/>
    </source>
</evidence>
<dbReference type="EC" id="5.6.2.3" evidence="9"/>
<evidence type="ECO:0000256" key="10">
    <source>
        <dbReference type="ARBA" id="ARBA00048954"/>
    </source>
</evidence>
<evidence type="ECO:0000256" key="6">
    <source>
        <dbReference type="ARBA" id="ARBA00022840"/>
    </source>
</evidence>
<dbReference type="InterPro" id="IPR007693">
    <property type="entry name" value="DNA_helicase_DnaB-like_N"/>
</dbReference>
<dbReference type="Pfam" id="PF00772">
    <property type="entry name" value="DnaB"/>
    <property type="match status" value="1"/>
</dbReference>
<comment type="caution">
    <text evidence="13">The sequence shown here is derived from an EMBL/GenBank/DDBJ whole genome shotgun (WGS) entry which is preliminary data.</text>
</comment>
<evidence type="ECO:0000256" key="7">
    <source>
        <dbReference type="ARBA" id="ARBA00023125"/>
    </source>
</evidence>
<evidence type="ECO:0000256" key="3">
    <source>
        <dbReference type="ARBA" id="ARBA00022741"/>
    </source>
</evidence>
<dbReference type="EMBL" id="JBJHZX010000054">
    <property type="protein sequence ID" value="MFL0198300.1"/>
    <property type="molecule type" value="Genomic_DNA"/>
</dbReference>
<dbReference type="Pfam" id="PF03796">
    <property type="entry name" value="DnaB_C"/>
    <property type="match status" value="1"/>
</dbReference>
<evidence type="ECO:0000256" key="9">
    <source>
        <dbReference type="ARBA" id="ARBA00044969"/>
    </source>
</evidence>
<dbReference type="Gene3D" id="1.10.860.10">
    <property type="entry name" value="DNAb Helicase, Chain A"/>
    <property type="match status" value="1"/>
</dbReference>
<evidence type="ECO:0000256" key="4">
    <source>
        <dbReference type="ARBA" id="ARBA00022801"/>
    </source>
</evidence>
<evidence type="ECO:0000259" key="12">
    <source>
        <dbReference type="Pfam" id="PF03796"/>
    </source>
</evidence>
<keyword evidence="14" id="KW-1185">Reference proteome</keyword>
<protein>
    <recommendedName>
        <fullName evidence="9">DNA 5'-3' helicase</fullName>
        <ecNumber evidence="9">5.6.2.3</ecNumber>
    </recommendedName>
</protein>
<feature type="domain" description="DNA helicase DnaB-like N-terminal" evidence="11">
    <location>
        <begin position="7"/>
        <end position="102"/>
    </location>
</feature>
<keyword evidence="4" id="KW-0378">Hydrolase</keyword>
<dbReference type="Proteomes" id="UP001623660">
    <property type="component" value="Unassembled WGS sequence"/>
</dbReference>
<organism evidence="13 14">
    <name type="scientific">Candidatus Clostridium eludens</name>
    <dbReference type="NCBI Taxonomy" id="3381663"/>
    <lineage>
        <taxon>Bacteria</taxon>
        <taxon>Bacillati</taxon>
        <taxon>Bacillota</taxon>
        <taxon>Clostridia</taxon>
        <taxon>Eubacteriales</taxon>
        <taxon>Clostridiaceae</taxon>
        <taxon>Clostridium</taxon>
    </lineage>
</organism>
<keyword evidence="6" id="KW-0067">ATP-binding</keyword>
<evidence type="ECO:0000256" key="8">
    <source>
        <dbReference type="ARBA" id="ARBA00023235"/>
    </source>
</evidence>
<keyword evidence="2" id="KW-0235">DNA replication</keyword>
<dbReference type="SUPFAM" id="SSF48024">
    <property type="entry name" value="N-terminal domain of DnaB helicase"/>
    <property type="match status" value="1"/>
</dbReference>
<evidence type="ECO:0000256" key="5">
    <source>
        <dbReference type="ARBA" id="ARBA00022806"/>
    </source>
</evidence>
<dbReference type="InterPro" id="IPR016136">
    <property type="entry name" value="DNA_helicase_N/primase_C"/>
</dbReference>
<evidence type="ECO:0000313" key="13">
    <source>
        <dbReference type="EMBL" id="MFL0198300.1"/>
    </source>
</evidence>
<dbReference type="InterPro" id="IPR027417">
    <property type="entry name" value="P-loop_NTPase"/>
</dbReference>
<gene>
    <name evidence="13" type="ORF">ACJDU8_22445</name>
</gene>
<dbReference type="RefSeq" id="WP_406794410.1">
    <property type="nucleotide sequence ID" value="NZ_JBJHZX010000054.1"/>
</dbReference>
<proteinExistence type="inferred from homology"/>
<dbReference type="InterPro" id="IPR007694">
    <property type="entry name" value="DNA_helicase_DnaB-like_C"/>
</dbReference>
<evidence type="ECO:0000256" key="2">
    <source>
        <dbReference type="ARBA" id="ARBA00022705"/>
    </source>
</evidence>
<name>A0ABW8SVG1_9CLOT</name>
<dbReference type="PANTHER" id="PTHR30153">
    <property type="entry name" value="REPLICATIVE DNA HELICASE DNAB"/>
    <property type="match status" value="1"/>
</dbReference>
<feature type="domain" description="SF4 helicase" evidence="12">
    <location>
        <begin position="175"/>
        <end position="208"/>
    </location>
</feature>
<feature type="non-terminal residue" evidence="13">
    <location>
        <position position="208"/>
    </location>
</feature>
<dbReference type="GO" id="GO:0004386">
    <property type="term" value="F:helicase activity"/>
    <property type="evidence" value="ECO:0007669"/>
    <property type="project" value="UniProtKB-KW"/>
</dbReference>
<comment type="catalytic activity">
    <reaction evidence="10">
        <text>ATP + H2O = ADP + phosphate + H(+)</text>
        <dbReference type="Rhea" id="RHEA:13065"/>
        <dbReference type="ChEBI" id="CHEBI:15377"/>
        <dbReference type="ChEBI" id="CHEBI:15378"/>
        <dbReference type="ChEBI" id="CHEBI:30616"/>
        <dbReference type="ChEBI" id="CHEBI:43474"/>
        <dbReference type="ChEBI" id="CHEBI:456216"/>
        <dbReference type="EC" id="5.6.2.3"/>
    </reaction>
</comment>
<dbReference type="PANTHER" id="PTHR30153:SF2">
    <property type="entry name" value="REPLICATIVE DNA HELICASE"/>
    <property type="match status" value="1"/>
</dbReference>